<dbReference type="PROSITE" id="PS01359">
    <property type="entry name" value="ZF_PHD_1"/>
    <property type="match status" value="1"/>
</dbReference>
<feature type="domain" description="HSR" evidence="11">
    <location>
        <begin position="1"/>
        <end position="108"/>
    </location>
</feature>
<dbReference type="InterPro" id="IPR030411">
    <property type="entry name" value="Sp140_Bromo"/>
</dbReference>
<evidence type="ECO:0000256" key="7">
    <source>
        <dbReference type="PROSITE-ProRule" id="PRU00146"/>
    </source>
</evidence>
<dbReference type="RefSeq" id="XP_032133844.1">
    <property type="nucleotide sequence ID" value="XM_032277953.1"/>
</dbReference>
<feature type="compositionally biased region" description="Polar residues" evidence="8">
    <location>
        <begin position="212"/>
        <end position="221"/>
    </location>
</feature>
<evidence type="ECO:0000256" key="5">
    <source>
        <dbReference type="ARBA" id="ARBA00023117"/>
    </source>
</evidence>
<dbReference type="SMART" id="SM00258">
    <property type="entry name" value="SAND"/>
    <property type="match status" value="1"/>
</dbReference>
<evidence type="ECO:0000256" key="6">
    <source>
        <dbReference type="ARBA" id="ARBA00023125"/>
    </source>
</evidence>
<evidence type="ECO:0000256" key="3">
    <source>
        <dbReference type="ARBA" id="ARBA00022771"/>
    </source>
</evidence>
<dbReference type="GO" id="GO:0008270">
    <property type="term" value="F:zinc ion binding"/>
    <property type="evidence" value="ECO:0007669"/>
    <property type="project" value="UniProtKB-KW"/>
</dbReference>
<dbReference type="InterPro" id="IPR019786">
    <property type="entry name" value="Zinc_finger_PHD-type_CS"/>
</dbReference>
<dbReference type="RefSeq" id="XP_032133845.1">
    <property type="nucleotide sequence ID" value="XM_032277954.1"/>
</dbReference>
<dbReference type="InterPro" id="IPR043563">
    <property type="entry name" value="Sp110/Sp140/Sp140L-like"/>
</dbReference>
<feature type="compositionally biased region" description="Low complexity" evidence="8">
    <location>
        <begin position="184"/>
        <end position="197"/>
    </location>
</feature>
<organism evidence="12 13">
    <name type="scientific">Sapajus apella</name>
    <name type="common">Brown-capped capuchin</name>
    <name type="synonym">Cebus apella</name>
    <dbReference type="NCBI Taxonomy" id="9515"/>
    <lineage>
        <taxon>Eukaryota</taxon>
        <taxon>Metazoa</taxon>
        <taxon>Chordata</taxon>
        <taxon>Craniata</taxon>
        <taxon>Vertebrata</taxon>
        <taxon>Euteleostomi</taxon>
        <taxon>Mammalia</taxon>
        <taxon>Eutheria</taxon>
        <taxon>Euarchontoglires</taxon>
        <taxon>Primates</taxon>
        <taxon>Haplorrhini</taxon>
        <taxon>Platyrrhini</taxon>
        <taxon>Cebidae</taxon>
        <taxon>Cebinae</taxon>
        <taxon>Sapajus</taxon>
    </lineage>
</organism>
<evidence type="ECO:0000313" key="13">
    <source>
        <dbReference type="RefSeq" id="XP_032133844.1"/>
    </source>
</evidence>
<dbReference type="PROSITE" id="PS51414">
    <property type="entry name" value="HSR"/>
    <property type="match status" value="1"/>
</dbReference>
<feature type="compositionally biased region" description="Basic residues" evidence="8">
    <location>
        <begin position="410"/>
        <end position="419"/>
    </location>
</feature>
<gene>
    <name evidence="13 14" type="primary">SP110</name>
</gene>
<feature type="compositionally biased region" description="Basic residues" evidence="8">
    <location>
        <begin position="482"/>
        <end position="496"/>
    </location>
</feature>
<evidence type="ECO:0000256" key="8">
    <source>
        <dbReference type="SAM" id="MobiDB-lite"/>
    </source>
</evidence>
<dbReference type="InterPro" id="IPR010919">
    <property type="entry name" value="SAND-like_dom_sf"/>
</dbReference>
<dbReference type="InterPro" id="IPR011011">
    <property type="entry name" value="Znf_FYVE_PHD"/>
</dbReference>
<dbReference type="CDD" id="cd05501">
    <property type="entry name" value="Bromo_SP100C_like"/>
    <property type="match status" value="1"/>
</dbReference>
<dbReference type="InterPro" id="IPR000770">
    <property type="entry name" value="SAND_dom"/>
</dbReference>
<dbReference type="SUPFAM" id="SSF57903">
    <property type="entry name" value="FYVE/PHD zinc finger"/>
    <property type="match status" value="1"/>
</dbReference>
<accession>A0A6J3HVX6</accession>
<dbReference type="InterPro" id="IPR001487">
    <property type="entry name" value="Bromodomain"/>
</dbReference>
<evidence type="ECO:0000259" key="10">
    <source>
        <dbReference type="PROSITE" id="PS50864"/>
    </source>
</evidence>
<dbReference type="GO" id="GO:0003677">
    <property type="term" value="F:DNA binding"/>
    <property type="evidence" value="ECO:0007669"/>
    <property type="project" value="UniProtKB-KW"/>
</dbReference>
<evidence type="ECO:0000256" key="2">
    <source>
        <dbReference type="ARBA" id="ARBA00022723"/>
    </source>
</evidence>
<dbReference type="SUPFAM" id="SSF47370">
    <property type="entry name" value="Bromodomain"/>
    <property type="match status" value="1"/>
</dbReference>
<dbReference type="InterPro" id="IPR001965">
    <property type="entry name" value="Znf_PHD"/>
</dbReference>
<feature type="region of interest" description="Disordered" evidence="8">
    <location>
        <begin position="153"/>
        <end position="498"/>
    </location>
</feature>
<dbReference type="InterPro" id="IPR013083">
    <property type="entry name" value="Znf_RING/FYVE/PHD"/>
</dbReference>
<dbReference type="InterPro" id="IPR019787">
    <property type="entry name" value="Znf_PHD-finger"/>
</dbReference>
<feature type="compositionally biased region" description="Pro residues" evidence="8">
    <location>
        <begin position="160"/>
        <end position="169"/>
    </location>
</feature>
<dbReference type="InterPro" id="IPR004865">
    <property type="entry name" value="HSR_dom"/>
</dbReference>
<feature type="compositionally biased region" description="Basic residues" evidence="8">
    <location>
        <begin position="297"/>
        <end position="319"/>
    </location>
</feature>
<feature type="domain" description="SAND" evidence="10">
    <location>
        <begin position="498"/>
        <end position="579"/>
    </location>
</feature>
<evidence type="ECO:0000259" key="9">
    <source>
        <dbReference type="PROSITE" id="PS50016"/>
    </source>
</evidence>
<reference evidence="13 14" key="1">
    <citation type="submission" date="2025-04" db="UniProtKB">
        <authorList>
            <consortium name="RefSeq"/>
        </authorList>
    </citation>
    <scope>IDENTIFICATION</scope>
    <source>
        <tissue evidence="13 14">Blood</tissue>
    </source>
</reference>
<feature type="compositionally biased region" description="Acidic residues" evidence="8">
    <location>
        <begin position="279"/>
        <end position="288"/>
    </location>
</feature>
<dbReference type="SMART" id="SM00297">
    <property type="entry name" value="BROMO"/>
    <property type="match status" value="1"/>
</dbReference>
<dbReference type="SMART" id="SM00249">
    <property type="entry name" value="PHD"/>
    <property type="match status" value="1"/>
</dbReference>
<dbReference type="GO" id="GO:0031981">
    <property type="term" value="C:nuclear lumen"/>
    <property type="evidence" value="ECO:0007669"/>
    <property type="project" value="UniProtKB-ARBA"/>
</dbReference>
<feature type="compositionally biased region" description="Basic and acidic residues" evidence="8">
    <location>
        <begin position="368"/>
        <end position="387"/>
    </location>
</feature>
<dbReference type="Pfam" id="PF01342">
    <property type="entry name" value="SAND"/>
    <property type="match status" value="1"/>
</dbReference>
<dbReference type="CTD" id="3431"/>
<evidence type="ECO:0000256" key="4">
    <source>
        <dbReference type="ARBA" id="ARBA00022833"/>
    </source>
</evidence>
<keyword evidence="2" id="KW-0479">Metal-binding</keyword>
<evidence type="ECO:0000259" key="11">
    <source>
        <dbReference type="PROSITE" id="PS51414"/>
    </source>
</evidence>
<keyword evidence="6" id="KW-0238">DNA-binding</keyword>
<dbReference type="Gene3D" id="3.10.390.10">
    <property type="entry name" value="SAND domain-like"/>
    <property type="match status" value="1"/>
</dbReference>
<dbReference type="SUPFAM" id="SSF63763">
    <property type="entry name" value="SAND domain-like"/>
    <property type="match status" value="1"/>
</dbReference>
<proteinExistence type="predicted"/>
<protein>
    <submittedName>
        <fullName evidence="13 14">Sp110 nuclear body protein isoform X1</fullName>
    </submittedName>
</protein>
<dbReference type="GO" id="GO:0000981">
    <property type="term" value="F:DNA-binding transcription factor activity, RNA polymerase II-specific"/>
    <property type="evidence" value="ECO:0007669"/>
    <property type="project" value="TreeGrafter"/>
</dbReference>
<evidence type="ECO:0000256" key="1">
    <source>
        <dbReference type="ARBA" id="ARBA00022553"/>
    </source>
</evidence>
<dbReference type="Gene3D" id="1.20.920.10">
    <property type="entry name" value="Bromodomain-like"/>
    <property type="match status" value="1"/>
</dbReference>
<feature type="compositionally biased region" description="Basic and acidic residues" evidence="8">
    <location>
        <begin position="328"/>
        <end position="348"/>
    </location>
</feature>
<dbReference type="Gene3D" id="3.30.40.10">
    <property type="entry name" value="Zinc/RING finger domain, C3HC4 (zinc finger)"/>
    <property type="match status" value="1"/>
</dbReference>
<keyword evidence="4" id="KW-0862">Zinc</keyword>
<evidence type="ECO:0000313" key="12">
    <source>
        <dbReference type="Proteomes" id="UP000504640"/>
    </source>
</evidence>
<dbReference type="GeneID" id="116551680"/>
<keyword evidence="5" id="KW-0103">Bromodomain</keyword>
<sequence length="757" mass="86503">MFTMTRAMEEALFQHFMYQKLRIAYAIHKPFPFFEGLLDNSFITQRMYTESLEACRNLVPVSKVVHNILTQLERTFNLSLLVTLFSQINLHEYPNLVTIYRSFKRVIRSLSRVLMYVLSPIPVGEQQSRASCEQQSRDTPILLEAPTGLAGGSSLRTLLPLPPPQPPQPSCSSCAPRVSEPGTSSQQSDEIPSESPSPSDPTLPLPGLIQEGRSTPVTNDKLTPKMNEEEDSKEMPSLLASTVQVTSDNLIPQEKDKEGLQEMPHSPLGPMPEIRDDGLEPNDPEEPQEVSSTPSSKKGKKSKRCIWSTPKKRHKKKSLPRGTASPRHGIEKKLKVVDRVPQKKDDSTWKSTVMTRAQKARTQRARKSRSEEISDDTSKMNEGKRNQETPSTPSRVKQEKRRKEYGLSSSKRKQKKKLPRGATSPGHDIQEKLQVVDKVTQRKDGSAWNSKVMTRVQKARNECTQKSRSEEKKREKDICSSSKRRLQKNIHQRKKPKSDTVDFHWSELSVTCGEAKGILYKEKMKHGSSTKCIQNEKGAWLTPKEFEIEGKGRDTKNWKRSICYGGKPLLELLKWKKSDECEVCCKDGQLLCCGTCPRAFHEDCHIPPVEAKRTPWSCTFCRMKRSSGSQQGHYVSKILERRMQPPEQLKCEFLLLKAYCHPQSSFFTAIPLNIRDYGEPFQEAMWLDLVKERLITEMYTVAWFVRDMRLIFHNHKTFYKASAFGQVGLDLEAEFEKDLKDVFGFHKANDSSFRTPP</sequence>
<name>A0A6J3HVX6_SAPAP</name>
<dbReference type="Pfam" id="PF03172">
    <property type="entry name" value="HSR"/>
    <property type="match status" value="1"/>
</dbReference>
<feature type="domain" description="PHD-type" evidence="9">
    <location>
        <begin position="578"/>
        <end position="624"/>
    </location>
</feature>
<feature type="compositionally biased region" description="Basic residues" evidence="8">
    <location>
        <begin position="358"/>
        <end position="367"/>
    </location>
</feature>
<dbReference type="AlphaFoldDB" id="A0A6J3HVX6"/>
<keyword evidence="12" id="KW-1185">Reference proteome</keyword>
<feature type="compositionally biased region" description="Basic and acidic residues" evidence="8">
    <location>
        <begin position="459"/>
        <end position="478"/>
    </location>
</feature>
<dbReference type="PANTHER" id="PTHR46386">
    <property type="entry name" value="NUCLEAR BODY PROTEIN SP140"/>
    <property type="match status" value="1"/>
</dbReference>
<evidence type="ECO:0000313" key="14">
    <source>
        <dbReference type="RefSeq" id="XP_032133845.1"/>
    </source>
</evidence>
<dbReference type="FunFam" id="3.30.40.10:FF:000294">
    <property type="entry name" value="Nuclear autoantigen Sp-100"/>
    <property type="match status" value="1"/>
</dbReference>
<feature type="compositionally biased region" description="Polar residues" evidence="8">
    <location>
        <begin position="239"/>
        <end position="250"/>
    </location>
</feature>
<feature type="compositionally biased region" description="Basic and acidic residues" evidence="8">
    <location>
        <begin position="428"/>
        <end position="445"/>
    </location>
</feature>
<dbReference type="InterPro" id="IPR036427">
    <property type="entry name" value="Bromodomain-like_sf"/>
</dbReference>
<dbReference type="CDD" id="cd15626">
    <property type="entry name" value="PHD_SP110_140"/>
    <property type="match status" value="1"/>
</dbReference>
<dbReference type="PROSITE" id="PS50864">
    <property type="entry name" value="SAND"/>
    <property type="match status" value="1"/>
</dbReference>
<keyword evidence="1" id="KW-0597">Phosphoprotein</keyword>
<dbReference type="PROSITE" id="PS50016">
    <property type="entry name" value="ZF_PHD_2"/>
    <property type="match status" value="1"/>
</dbReference>
<keyword evidence="3 7" id="KW-0863">Zinc-finger</keyword>
<dbReference type="PANTHER" id="PTHR46386:SF7">
    <property type="entry name" value="SP110 NUCLEAR BODY PROTEIN"/>
    <property type="match status" value="1"/>
</dbReference>
<dbReference type="Proteomes" id="UP000504640">
    <property type="component" value="Unplaced"/>
</dbReference>